<evidence type="ECO:0000256" key="1">
    <source>
        <dbReference type="SAM" id="MobiDB-lite"/>
    </source>
</evidence>
<name>A0A6J4IVE0_9CHLR</name>
<feature type="region of interest" description="Disordered" evidence="1">
    <location>
        <begin position="174"/>
        <end position="200"/>
    </location>
</feature>
<reference evidence="2" key="1">
    <citation type="submission" date="2020-02" db="EMBL/GenBank/DDBJ databases">
        <authorList>
            <person name="Meier V. D."/>
        </authorList>
    </citation>
    <scope>NUCLEOTIDE SEQUENCE</scope>
    <source>
        <strain evidence="2">AVDCRST_MAG26</strain>
    </source>
</reference>
<feature type="region of interest" description="Disordered" evidence="1">
    <location>
        <begin position="73"/>
        <end position="115"/>
    </location>
</feature>
<feature type="compositionally biased region" description="Basic residues" evidence="1">
    <location>
        <begin position="180"/>
        <end position="190"/>
    </location>
</feature>
<sequence>MEDRLEQLVEEPVPDAGHAASFAELMEMRGHLLFRARDLDRLDGAQHFAKKAAHAAGGRPARLAVLLQPPANHVRGRHHDHQRDDHRERDKDIDPEHDHDADNREEREGDQVVEPHKRADDLVGVVTEAVERLAGRLGHGTRARIVEDAREQVLAHQAAGLEHERYVCQAAAVGKDDLPKRRHHHQRRQPPHPNADLRLA</sequence>
<feature type="compositionally biased region" description="Basic and acidic residues" evidence="1">
    <location>
        <begin position="81"/>
        <end position="115"/>
    </location>
</feature>
<organism evidence="2">
    <name type="scientific">uncultured Chloroflexia bacterium</name>
    <dbReference type="NCBI Taxonomy" id="1672391"/>
    <lineage>
        <taxon>Bacteria</taxon>
        <taxon>Bacillati</taxon>
        <taxon>Chloroflexota</taxon>
        <taxon>Chloroflexia</taxon>
        <taxon>environmental samples</taxon>
    </lineage>
</organism>
<accession>A0A6J4IVE0</accession>
<proteinExistence type="predicted"/>
<evidence type="ECO:0000313" key="2">
    <source>
        <dbReference type="EMBL" id="CAA9263111.1"/>
    </source>
</evidence>
<gene>
    <name evidence="2" type="ORF">AVDCRST_MAG26-2428</name>
</gene>
<protein>
    <submittedName>
        <fullName evidence="2">Uncharacterized protein</fullName>
    </submittedName>
</protein>
<dbReference type="EMBL" id="CADCTK010000560">
    <property type="protein sequence ID" value="CAA9263111.1"/>
    <property type="molecule type" value="Genomic_DNA"/>
</dbReference>
<dbReference type="AlphaFoldDB" id="A0A6J4IVE0"/>